<evidence type="ECO:0000259" key="9">
    <source>
        <dbReference type="Pfam" id="PF13089"/>
    </source>
</evidence>
<evidence type="ECO:0000313" key="13">
    <source>
        <dbReference type="EMBL" id="MEM0574160.1"/>
    </source>
</evidence>
<evidence type="ECO:0000259" key="8">
    <source>
        <dbReference type="Pfam" id="PF02503"/>
    </source>
</evidence>
<protein>
    <recommendedName>
        <fullName evidence="6 7">Polyphosphate kinase</fullName>
        <ecNumber evidence="6 7">2.7.4.1</ecNumber>
    </recommendedName>
    <alternativeName>
        <fullName evidence="6">ATP-polyphosphate phosphotransferase</fullName>
    </alternativeName>
    <alternativeName>
        <fullName evidence="6">Polyphosphoric acid kinase</fullName>
    </alternativeName>
</protein>
<comment type="similarity">
    <text evidence="6 7">Belongs to the polyphosphate kinase 1 (PPK1) family.</text>
</comment>
<dbReference type="Proteomes" id="UP001390963">
    <property type="component" value="Unassembled WGS sequence"/>
</dbReference>
<organism evidence="12 14">
    <name type="scientific">Aequorivita flava</name>
    <dbReference type="NCBI Taxonomy" id="3114371"/>
    <lineage>
        <taxon>Bacteria</taxon>
        <taxon>Pseudomonadati</taxon>
        <taxon>Bacteroidota</taxon>
        <taxon>Flavobacteriia</taxon>
        <taxon>Flavobacteriales</taxon>
        <taxon>Flavobacteriaceae</taxon>
        <taxon>Aequorivita</taxon>
    </lineage>
</organism>
<feature type="binding site" evidence="6">
    <location>
        <position position="462"/>
    </location>
    <ligand>
        <name>ATP</name>
        <dbReference type="ChEBI" id="CHEBI:30616"/>
    </ligand>
</feature>
<dbReference type="InterPro" id="IPR025200">
    <property type="entry name" value="PPK_C_dom2"/>
</dbReference>
<dbReference type="InterPro" id="IPR036832">
    <property type="entry name" value="PPK_N_dom_sf"/>
</dbReference>
<comment type="cofactor">
    <cofactor evidence="6">
        <name>Mg(2+)</name>
        <dbReference type="ChEBI" id="CHEBI:18420"/>
    </cofactor>
</comment>
<gene>
    <name evidence="12" type="primary">ppk1</name>
    <name evidence="6" type="synonym">ppk</name>
    <name evidence="13" type="ORF">VZD24_11575</name>
    <name evidence="12" type="ORF">VZD85_11990</name>
</gene>
<keyword evidence="1 6" id="KW-0597">Phosphoprotein</keyword>
<evidence type="ECO:0000256" key="7">
    <source>
        <dbReference type="RuleBase" id="RU003800"/>
    </source>
</evidence>
<dbReference type="Pfam" id="PF02503">
    <property type="entry name" value="PP_kinase"/>
    <property type="match status" value="1"/>
</dbReference>
<dbReference type="GO" id="GO:0009358">
    <property type="term" value="C:polyphosphate kinase complex"/>
    <property type="evidence" value="ECO:0007669"/>
    <property type="project" value="InterPro"/>
</dbReference>
<dbReference type="InterPro" id="IPR025198">
    <property type="entry name" value="PPK_N_dom"/>
</dbReference>
<dbReference type="GO" id="GO:0008976">
    <property type="term" value="F:polyphosphate kinase activity"/>
    <property type="evidence" value="ECO:0007669"/>
    <property type="project" value="UniProtKB-UniRule"/>
</dbReference>
<dbReference type="Gene3D" id="1.20.58.310">
    <property type="entry name" value="Polyphosphate kinase N-terminal domain"/>
    <property type="match status" value="1"/>
</dbReference>
<dbReference type="RefSeq" id="WP_279449017.1">
    <property type="nucleotide sequence ID" value="NZ_JAZBJM010000009.1"/>
</dbReference>
<accession>A0AB35YSM3</accession>
<evidence type="ECO:0000256" key="5">
    <source>
        <dbReference type="ARBA" id="ARBA00022840"/>
    </source>
</evidence>
<feature type="domain" description="Polyphosphate kinase C-terminal" evidence="11">
    <location>
        <begin position="325"/>
        <end position="487"/>
    </location>
</feature>
<dbReference type="NCBIfam" id="TIGR03705">
    <property type="entry name" value="poly_P_kin"/>
    <property type="match status" value="1"/>
</dbReference>
<evidence type="ECO:0000256" key="6">
    <source>
        <dbReference type="HAMAP-Rule" id="MF_00347"/>
    </source>
</evidence>
<dbReference type="InterPro" id="IPR003414">
    <property type="entry name" value="PP_kinase"/>
</dbReference>
<comment type="caution">
    <text evidence="12">The sequence shown here is derived from an EMBL/GenBank/DDBJ whole genome shotgun (WGS) entry which is preliminary data.</text>
</comment>
<keyword evidence="6" id="KW-0479">Metal-binding</keyword>
<dbReference type="GO" id="GO:0006799">
    <property type="term" value="P:polyphosphate biosynthetic process"/>
    <property type="evidence" value="ECO:0007669"/>
    <property type="project" value="UniProtKB-UniRule"/>
</dbReference>
<dbReference type="CDD" id="cd09167">
    <property type="entry name" value="PLDc_EcPPK1_C2_like"/>
    <property type="match status" value="1"/>
</dbReference>
<dbReference type="SUPFAM" id="SSF140356">
    <property type="entry name" value="PPK N-terminal domain-like"/>
    <property type="match status" value="1"/>
</dbReference>
<keyword evidence="2 6" id="KW-0808">Transferase</keyword>
<evidence type="ECO:0000313" key="14">
    <source>
        <dbReference type="Proteomes" id="UP001388259"/>
    </source>
</evidence>
<dbReference type="EMBL" id="JBANCF010000010">
    <property type="protein sequence ID" value="MEM0574160.1"/>
    <property type="molecule type" value="Genomic_DNA"/>
</dbReference>
<evidence type="ECO:0000256" key="1">
    <source>
        <dbReference type="ARBA" id="ARBA00022553"/>
    </source>
</evidence>
<dbReference type="Gene3D" id="3.30.870.10">
    <property type="entry name" value="Endonuclease Chain A"/>
    <property type="match status" value="2"/>
</dbReference>
<evidence type="ECO:0000256" key="4">
    <source>
        <dbReference type="ARBA" id="ARBA00022777"/>
    </source>
</evidence>
<dbReference type="Pfam" id="PF13089">
    <property type="entry name" value="PP_kinase_N"/>
    <property type="match status" value="1"/>
</dbReference>
<evidence type="ECO:0000256" key="3">
    <source>
        <dbReference type="ARBA" id="ARBA00022741"/>
    </source>
</evidence>
<dbReference type="Pfam" id="PF13090">
    <property type="entry name" value="PP_kinase_C"/>
    <property type="match status" value="1"/>
</dbReference>
<dbReference type="EMBL" id="JAZBJM010000009">
    <property type="protein sequence ID" value="MEM0519079.1"/>
    <property type="molecule type" value="Genomic_DNA"/>
</dbReference>
<feature type="binding site" evidence="6">
    <location>
        <position position="586"/>
    </location>
    <ligand>
        <name>ATP</name>
        <dbReference type="ChEBI" id="CHEBI:30616"/>
    </ligand>
</feature>
<evidence type="ECO:0000313" key="15">
    <source>
        <dbReference type="Proteomes" id="UP001390963"/>
    </source>
</evidence>
<dbReference type="EC" id="2.7.4.1" evidence="6 7"/>
<evidence type="ECO:0000256" key="2">
    <source>
        <dbReference type="ARBA" id="ARBA00022679"/>
    </source>
</evidence>
<feature type="domain" description="Polyphosphate kinase C-terminal" evidence="10">
    <location>
        <begin position="497"/>
        <end position="667"/>
    </location>
</feature>
<evidence type="ECO:0000259" key="11">
    <source>
        <dbReference type="Pfam" id="PF17941"/>
    </source>
</evidence>
<dbReference type="HAMAP" id="MF_00347">
    <property type="entry name" value="Polyphosphate_kinase"/>
    <property type="match status" value="1"/>
</dbReference>
<feature type="domain" description="Polyphosphate kinase middle" evidence="8">
    <location>
        <begin position="123"/>
        <end position="299"/>
    </location>
</feature>
<feature type="binding site" evidence="6">
    <location>
        <position position="369"/>
    </location>
    <ligand>
        <name>Mg(2+)</name>
        <dbReference type="ChEBI" id="CHEBI:18420"/>
    </ligand>
</feature>
<comment type="catalytic activity">
    <reaction evidence="6 7">
        <text>[phosphate](n) + ATP = [phosphate](n+1) + ADP</text>
        <dbReference type="Rhea" id="RHEA:19573"/>
        <dbReference type="Rhea" id="RHEA-COMP:9859"/>
        <dbReference type="Rhea" id="RHEA-COMP:14280"/>
        <dbReference type="ChEBI" id="CHEBI:16838"/>
        <dbReference type="ChEBI" id="CHEBI:30616"/>
        <dbReference type="ChEBI" id="CHEBI:456216"/>
        <dbReference type="EC" id="2.7.4.1"/>
    </reaction>
</comment>
<name>A0AB35YSM3_9FLAO</name>
<feature type="binding site" evidence="6">
    <location>
        <position position="47"/>
    </location>
    <ligand>
        <name>ATP</name>
        <dbReference type="ChEBI" id="CHEBI:30616"/>
    </ligand>
</feature>
<dbReference type="PANTHER" id="PTHR30218">
    <property type="entry name" value="POLYPHOSPHATE KINASE"/>
    <property type="match status" value="1"/>
</dbReference>
<dbReference type="SUPFAM" id="SSF56024">
    <property type="entry name" value="Phospholipase D/nuclease"/>
    <property type="match status" value="2"/>
</dbReference>
<dbReference type="Pfam" id="PF17941">
    <property type="entry name" value="PP_kinase_C_1"/>
    <property type="match status" value="1"/>
</dbReference>
<proteinExistence type="inferred from homology"/>
<dbReference type="SUPFAM" id="SSF143724">
    <property type="entry name" value="PHP14-like"/>
    <property type="match status" value="1"/>
</dbReference>
<keyword evidence="15" id="KW-1185">Reference proteome</keyword>
<dbReference type="PIRSF" id="PIRSF015589">
    <property type="entry name" value="PP_kinase"/>
    <property type="match status" value="1"/>
</dbReference>
<feature type="active site" description="Phosphohistidine intermediate" evidence="6">
    <location>
        <position position="429"/>
    </location>
</feature>
<evidence type="ECO:0000313" key="12">
    <source>
        <dbReference type="EMBL" id="MEM0519079.1"/>
    </source>
</evidence>
<dbReference type="InterPro" id="IPR024953">
    <property type="entry name" value="PP_kinase_middle"/>
</dbReference>
<keyword evidence="5 6" id="KW-0067">ATP-binding</keyword>
<keyword evidence="4 6" id="KW-0418">Kinase</keyword>
<feature type="domain" description="Polyphosphate kinase N-terminal" evidence="9">
    <location>
        <begin position="9"/>
        <end position="114"/>
    </location>
</feature>
<evidence type="ECO:0000259" key="10">
    <source>
        <dbReference type="Pfam" id="PF13090"/>
    </source>
</evidence>
<dbReference type="PANTHER" id="PTHR30218:SF0">
    <property type="entry name" value="POLYPHOSPHATE KINASE"/>
    <property type="match status" value="1"/>
</dbReference>
<comment type="function">
    <text evidence="6 7">Catalyzes the reversible transfer of the terminal phosphate of ATP to form a long-chain polyphosphate (polyP).</text>
</comment>
<dbReference type="AlphaFoldDB" id="A0AB35YSM3"/>
<dbReference type="NCBIfam" id="NF003917">
    <property type="entry name" value="PRK05443.1-1"/>
    <property type="match status" value="1"/>
</dbReference>
<feature type="binding site" evidence="6">
    <location>
        <position position="558"/>
    </location>
    <ligand>
        <name>ATP</name>
        <dbReference type="ChEBI" id="CHEBI:30616"/>
    </ligand>
</feature>
<keyword evidence="3 6" id="KW-0547">Nucleotide-binding</keyword>
<dbReference type="GO" id="GO:0046872">
    <property type="term" value="F:metal ion binding"/>
    <property type="evidence" value="ECO:0007669"/>
    <property type="project" value="UniProtKB-KW"/>
</dbReference>
<dbReference type="Proteomes" id="UP001388259">
    <property type="component" value="Unassembled WGS sequence"/>
</dbReference>
<dbReference type="InterPro" id="IPR036830">
    <property type="entry name" value="PP_kinase_middle_dom_sf"/>
</dbReference>
<dbReference type="GO" id="GO:0005524">
    <property type="term" value="F:ATP binding"/>
    <property type="evidence" value="ECO:0007669"/>
    <property type="project" value="UniProtKB-KW"/>
</dbReference>
<reference evidence="12 15" key="1">
    <citation type="submission" date="2024-01" db="EMBL/GenBank/DDBJ databases">
        <title>Aequorivita flavus sp. nov., isolated from deep-sea sediment.</title>
        <authorList>
            <person name="Chen X."/>
        </authorList>
    </citation>
    <scope>NUCLEOTIDE SEQUENCE</scope>
    <source>
        <strain evidence="12">MCCC 1A16923</strain>
        <strain evidence="13 15">MCCC 1A16935</strain>
    </source>
</reference>
<comment type="PTM">
    <text evidence="6 7">An intermediate of this reaction is the autophosphorylated ppk in which a phosphate is covalently linked to a histidine residue through a N-P bond.</text>
</comment>
<dbReference type="Gene3D" id="3.30.1840.10">
    <property type="entry name" value="Polyphosphate kinase middle domain"/>
    <property type="match status" value="1"/>
</dbReference>
<feature type="binding site" evidence="6">
    <location>
        <position position="399"/>
    </location>
    <ligand>
        <name>Mg(2+)</name>
        <dbReference type="ChEBI" id="CHEBI:18420"/>
    </ligand>
</feature>
<sequence length="683" mass="79398">MASLYNTKFYHRDLSWLRFNHRVLQEAEDERNPLYERIKFLAIFSSNLDEFFRVRVSDIRQIKDLEKPLRKKLITKPNKVLKEIKAQVDIQQNQYGHIFNNEIIPQLASEGIHLIRHENFSEEQKEIATAYFEEQLKEITEISCNPCTQTQSVFVKNERLYLAAQTTKDEFLMVEIPDTEPRFFVFPSKDKTAFYITFIDDILKFNLKREFTKEQALDFYSIKISRDAELYIEDEFSGNLMEKIKAALPKRDTGQATRALIDPEMPQEFREILKKALDVNHTDVILGGRYHNFKDFMQFPNPTKKDFSNQKLPPLPHPDLANCDSIFNLIDKKDQLLHYPYQSFKPVIKLMQEAAIDPLVKTIKMTIYRAADDSDLNDAIALAAKNGKDVTIFIEVKARFDEHNNLKWGAIFRENGAKVIYSYPDIKVHSKILYFERELDGKTKRYAYIATGNFNENTAKLYTDFGLMTSHKKITNDLKRVFMVLERDVIVPKAKHLLISPFTTRERFTALVEKEIALANAGKKGLIVLKMNSLQDKGMIKELYKASNAGVEVRLLIRGICSLVPGIKGQSENIYITSIVDRFLEHGRVYLFGNDGDEKIFVGSADWMTRNLTHRIEVVTPILDKDHKKTIRDLLNIELADNVKARIVDADQKNEYVRNSKPEVQSQLAIYRYFKKKSIQESE</sequence>
<keyword evidence="6" id="KW-0460">Magnesium</keyword>
<dbReference type="InterPro" id="IPR041108">
    <property type="entry name" value="PP_kinase_C_1"/>
</dbReference>
<dbReference type="CDD" id="cd09164">
    <property type="entry name" value="PLDc_EcPPK1_C1_like"/>
    <property type="match status" value="1"/>
</dbReference>